<feature type="compositionally biased region" description="Basic and acidic residues" evidence="4">
    <location>
        <begin position="339"/>
        <end position="349"/>
    </location>
</feature>
<dbReference type="InterPro" id="IPR019888">
    <property type="entry name" value="Tscrpt_reg_AsnC-like"/>
</dbReference>
<dbReference type="Pfam" id="PF13404">
    <property type="entry name" value="HTH_AsnC-type"/>
    <property type="match status" value="2"/>
</dbReference>
<keyword evidence="1" id="KW-0805">Transcription regulation</keyword>
<evidence type="ECO:0000256" key="1">
    <source>
        <dbReference type="ARBA" id="ARBA00023015"/>
    </source>
</evidence>
<gene>
    <name evidence="6" type="ORF">CQW44_03115</name>
</gene>
<evidence type="ECO:0000313" key="6">
    <source>
        <dbReference type="EMBL" id="RRQ89604.1"/>
    </source>
</evidence>
<keyword evidence="2" id="KW-0238">DNA-binding</keyword>
<dbReference type="GO" id="GO:0043565">
    <property type="term" value="F:sequence-specific DNA binding"/>
    <property type="evidence" value="ECO:0007669"/>
    <property type="project" value="InterPro"/>
</dbReference>
<dbReference type="InterPro" id="IPR011008">
    <property type="entry name" value="Dimeric_a/b-barrel"/>
</dbReference>
<dbReference type="GO" id="GO:0043200">
    <property type="term" value="P:response to amino acid"/>
    <property type="evidence" value="ECO:0007669"/>
    <property type="project" value="TreeGrafter"/>
</dbReference>
<dbReference type="RefSeq" id="WP_125208149.1">
    <property type="nucleotide sequence ID" value="NZ_PDER01000002.1"/>
</dbReference>
<dbReference type="EMBL" id="PDES01000001">
    <property type="protein sequence ID" value="RRQ89604.1"/>
    <property type="molecule type" value="Genomic_DNA"/>
</dbReference>
<evidence type="ECO:0000259" key="5">
    <source>
        <dbReference type="PROSITE" id="PS50956"/>
    </source>
</evidence>
<dbReference type="Gene3D" id="3.30.70.920">
    <property type="match status" value="1"/>
</dbReference>
<name>A0A3R8S6M7_9ACTN</name>
<dbReference type="SUPFAM" id="SSF46785">
    <property type="entry name" value="Winged helix' DNA-binding domain"/>
    <property type="match status" value="2"/>
</dbReference>
<organism evidence="6 7">
    <name type="scientific">Streptomyces griseofuscus</name>
    <dbReference type="NCBI Taxonomy" id="146922"/>
    <lineage>
        <taxon>Bacteria</taxon>
        <taxon>Bacillati</taxon>
        <taxon>Actinomycetota</taxon>
        <taxon>Actinomycetes</taxon>
        <taxon>Kitasatosporales</taxon>
        <taxon>Streptomycetaceae</taxon>
        <taxon>Streptomyces</taxon>
    </lineage>
</organism>
<evidence type="ECO:0000313" key="7">
    <source>
        <dbReference type="Proteomes" id="UP000276379"/>
    </source>
</evidence>
<dbReference type="InterPro" id="IPR036390">
    <property type="entry name" value="WH_DNA-bd_sf"/>
</dbReference>
<dbReference type="PANTHER" id="PTHR30154:SF34">
    <property type="entry name" value="TRANSCRIPTIONAL REGULATOR AZLB"/>
    <property type="match status" value="1"/>
</dbReference>
<dbReference type="Pfam" id="PF01037">
    <property type="entry name" value="AsnC_trans_reg"/>
    <property type="match status" value="1"/>
</dbReference>
<dbReference type="SMART" id="SM00344">
    <property type="entry name" value="HTH_ASNC"/>
    <property type="match status" value="2"/>
</dbReference>
<dbReference type="Gene3D" id="1.10.10.10">
    <property type="entry name" value="Winged helix-like DNA-binding domain superfamily/Winged helix DNA-binding domain"/>
    <property type="match status" value="2"/>
</dbReference>
<protein>
    <submittedName>
        <fullName evidence="6">AsnC family transcriptional regulator</fullName>
    </submittedName>
</protein>
<dbReference type="PANTHER" id="PTHR30154">
    <property type="entry name" value="LEUCINE-RESPONSIVE REGULATORY PROTEIN"/>
    <property type="match status" value="1"/>
</dbReference>
<feature type="domain" description="HTH asnC-type" evidence="5">
    <location>
        <begin position="175"/>
        <end position="235"/>
    </location>
</feature>
<dbReference type="PRINTS" id="PR00033">
    <property type="entry name" value="HTHASNC"/>
</dbReference>
<dbReference type="SUPFAM" id="SSF54909">
    <property type="entry name" value="Dimeric alpha+beta barrel"/>
    <property type="match status" value="1"/>
</dbReference>
<dbReference type="InterPro" id="IPR019887">
    <property type="entry name" value="Tscrpt_reg_AsnC/Lrp_C"/>
</dbReference>
<evidence type="ECO:0000256" key="2">
    <source>
        <dbReference type="ARBA" id="ARBA00023125"/>
    </source>
</evidence>
<evidence type="ECO:0000256" key="4">
    <source>
        <dbReference type="SAM" id="MobiDB-lite"/>
    </source>
</evidence>
<feature type="domain" description="HTH asnC-type" evidence="5">
    <location>
        <begin position="1"/>
        <end position="62"/>
    </location>
</feature>
<comment type="caution">
    <text evidence="6">The sequence shown here is derived from an EMBL/GenBank/DDBJ whole genome shotgun (WGS) entry which is preliminary data.</text>
</comment>
<dbReference type="PROSITE" id="PS50956">
    <property type="entry name" value="HTH_ASNC_2"/>
    <property type="match status" value="2"/>
</dbReference>
<accession>A0A3R8S6M7</accession>
<dbReference type="GO" id="GO:0005829">
    <property type="term" value="C:cytosol"/>
    <property type="evidence" value="ECO:0007669"/>
    <property type="project" value="TreeGrafter"/>
</dbReference>
<feature type="region of interest" description="Disordered" evidence="4">
    <location>
        <begin position="320"/>
        <end position="349"/>
    </location>
</feature>
<sequence length="349" mass="37526">MPDVMDRQIIRALQCSARAPFARIAEAVGASEQTVARRYQALVRSGVVRVHGRVTPASYGQVEWVARIACRPDRVGALAEALVRRPEVSFARLASGGSEIICLLRSSAGDSGDTVLLKELPRTSAVLNLHIDMILHGFGTGLSAEWNGYGGHLTTEQQALLTAGAAPPSGPYREITDEDRPLLAALAEDGRATHARLAAETGWSKGRVLRRLAALEESGALAYDVDLLPELLGHHLHATLWLRVPPRRLEAVGEEIARHDQIAFAGAISGPDNIMAVVICRDTDDLYRFLTRQIASIPDIGGYEVSIRVRGLKQAGSLITGGRLTPAPGPYVRPQGTGRGERPRSPKGT</sequence>
<reference evidence="6 7" key="1">
    <citation type="submission" date="2017-10" db="EMBL/GenBank/DDBJ databases">
        <title>Draft genome of actinobacteria isolated from guarana (Paullinia cupana (Mart.) Ducke.</title>
        <authorList>
            <person name="Siqueira K.A."/>
            <person name="Liotti R.G."/>
            <person name="Mendes T.A."/>
            <person name="Soares M.A."/>
        </authorList>
    </citation>
    <scope>NUCLEOTIDE SEQUENCE [LARGE SCALE GENOMIC DNA]</scope>
    <source>
        <strain evidence="6 7">199</strain>
    </source>
</reference>
<keyword evidence="3" id="KW-0804">Transcription</keyword>
<dbReference type="InterPro" id="IPR000485">
    <property type="entry name" value="AsnC-type_HTH_dom"/>
</dbReference>
<dbReference type="AlphaFoldDB" id="A0A3R8S6M7"/>
<proteinExistence type="predicted"/>
<dbReference type="Proteomes" id="UP000276379">
    <property type="component" value="Unassembled WGS sequence"/>
</dbReference>
<evidence type="ECO:0000256" key="3">
    <source>
        <dbReference type="ARBA" id="ARBA00023163"/>
    </source>
</evidence>
<dbReference type="InterPro" id="IPR036388">
    <property type="entry name" value="WH-like_DNA-bd_sf"/>
</dbReference>
<keyword evidence="7" id="KW-1185">Reference proteome</keyword>